<organism evidence="2 3">
    <name type="scientific">Sphaerulina musiva (strain SO2202)</name>
    <name type="common">Poplar stem canker fungus</name>
    <name type="synonym">Septoria musiva</name>
    <dbReference type="NCBI Taxonomy" id="692275"/>
    <lineage>
        <taxon>Eukaryota</taxon>
        <taxon>Fungi</taxon>
        <taxon>Dikarya</taxon>
        <taxon>Ascomycota</taxon>
        <taxon>Pezizomycotina</taxon>
        <taxon>Dothideomycetes</taxon>
        <taxon>Dothideomycetidae</taxon>
        <taxon>Mycosphaerellales</taxon>
        <taxon>Mycosphaerellaceae</taxon>
        <taxon>Sphaerulina</taxon>
    </lineage>
</organism>
<feature type="compositionally biased region" description="Basic and acidic residues" evidence="1">
    <location>
        <begin position="175"/>
        <end position="187"/>
    </location>
</feature>
<dbReference type="GeneID" id="27898628"/>
<dbReference type="AlphaFoldDB" id="N1QEB4"/>
<dbReference type="EMBL" id="KB456267">
    <property type="protein sequence ID" value="EMF10706.1"/>
    <property type="molecule type" value="Genomic_DNA"/>
</dbReference>
<sequence length="218" mass="25073">MHVHRGSILYGHTVGERLDVSEKAFFTLPLVHIEQDSSFVPWGRHSKNCSCCQLNSANRALRRSMHSIFKEHMLAHRHSSVMNFRERSRIHKIECATCWVSQQQLCKDAILVLQNERIGLRAASGALRHRQPSSRFSLRQQHLGWGDATTFGRSEDEVCWLERRERSGMQSDGQIDGKDQKEAEGMHRQSRLGGQPRRWCHLIGPKLGKHAKPRGIRP</sequence>
<evidence type="ECO:0000256" key="1">
    <source>
        <dbReference type="SAM" id="MobiDB-lite"/>
    </source>
</evidence>
<gene>
    <name evidence="2" type="ORF">SEPMUDRAFT_119237</name>
</gene>
<proteinExistence type="predicted"/>
<dbReference type="Proteomes" id="UP000016931">
    <property type="component" value="Unassembled WGS sequence"/>
</dbReference>
<accession>N1QEB4</accession>
<feature type="compositionally biased region" description="Basic residues" evidence="1">
    <location>
        <begin position="207"/>
        <end position="218"/>
    </location>
</feature>
<evidence type="ECO:0000313" key="3">
    <source>
        <dbReference type="Proteomes" id="UP000016931"/>
    </source>
</evidence>
<name>N1QEB4_SPHMS</name>
<reference evidence="2 3" key="1">
    <citation type="journal article" date="2012" name="PLoS Pathog.">
        <title>Diverse lifestyles and strategies of plant pathogenesis encoded in the genomes of eighteen Dothideomycetes fungi.</title>
        <authorList>
            <person name="Ohm R.A."/>
            <person name="Feau N."/>
            <person name="Henrissat B."/>
            <person name="Schoch C.L."/>
            <person name="Horwitz B.A."/>
            <person name="Barry K.W."/>
            <person name="Condon B.J."/>
            <person name="Copeland A.C."/>
            <person name="Dhillon B."/>
            <person name="Glaser F."/>
            <person name="Hesse C.N."/>
            <person name="Kosti I."/>
            <person name="LaButti K."/>
            <person name="Lindquist E.A."/>
            <person name="Lucas S."/>
            <person name="Salamov A.A."/>
            <person name="Bradshaw R.E."/>
            <person name="Ciuffetti L."/>
            <person name="Hamelin R.C."/>
            <person name="Kema G.H.J."/>
            <person name="Lawrence C."/>
            <person name="Scott J.A."/>
            <person name="Spatafora J.W."/>
            <person name="Turgeon B.G."/>
            <person name="de Wit P.J.G.M."/>
            <person name="Zhong S."/>
            <person name="Goodwin S.B."/>
            <person name="Grigoriev I.V."/>
        </authorList>
    </citation>
    <scope>NUCLEOTIDE SEQUENCE [LARGE SCALE GENOMIC DNA]</scope>
    <source>
        <strain evidence="2 3">SO2202</strain>
    </source>
</reference>
<protein>
    <submittedName>
        <fullName evidence="2">Uncharacterized protein</fullName>
    </submittedName>
</protein>
<dbReference type="RefSeq" id="XP_016758827.1">
    <property type="nucleotide sequence ID" value="XM_016901491.1"/>
</dbReference>
<keyword evidence="3" id="KW-1185">Reference proteome</keyword>
<evidence type="ECO:0000313" key="2">
    <source>
        <dbReference type="EMBL" id="EMF10706.1"/>
    </source>
</evidence>
<dbReference type="HOGENOM" id="CLU_1267588_0_0_1"/>
<feature type="region of interest" description="Disordered" evidence="1">
    <location>
        <begin position="166"/>
        <end position="218"/>
    </location>
</feature>
<dbReference type="OrthoDB" id="62853at2759"/>